<feature type="domain" description="LppM" evidence="2">
    <location>
        <begin position="60"/>
        <end position="207"/>
    </location>
</feature>
<name>A0ABT1HFL5_9NOCA</name>
<reference evidence="3 4" key="1">
    <citation type="submission" date="2022-06" db="EMBL/GenBank/DDBJ databases">
        <title>Genomic Encyclopedia of Archaeal and Bacterial Type Strains, Phase II (KMG-II): from individual species to whole genera.</title>
        <authorList>
            <person name="Goeker M."/>
        </authorList>
    </citation>
    <scope>NUCLEOTIDE SEQUENCE [LARGE SCALE GENOMIC DNA]</scope>
    <source>
        <strain evidence="3 4">DSM 44693</strain>
    </source>
</reference>
<dbReference type="EMBL" id="JAMTCJ010000003">
    <property type="protein sequence ID" value="MCP2176974.1"/>
    <property type="molecule type" value="Genomic_DNA"/>
</dbReference>
<protein>
    <recommendedName>
        <fullName evidence="2">LppM domain-containing protein</fullName>
    </recommendedName>
</protein>
<evidence type="ECO:0000313" key="3">
    <source>
        <dbReference type="EMBL" id="MCP2176974.1"/>
    </source>
</evidence>
<dbReference type="InterPro" id="IPR053807">
    <property type="entry name" value="LppM"/>
</dbReference>
<dbReference type="Proteomes" id="UP001206895">
    <property type="component" value="Unassembled WGS sequence"/>
</dbReference>
<organism evidence="3 4">
    <name type="scientific">Williamsia maris</name>
    <dbReference type="NCBI Taxonomy" id="72806"/>
    <lineage>
        <taxon>Bacteria</taxon>
        <taxon>Bacillati</taxon>
        <taxon>Actinomycetota</taxon>
        <taxon>Actinomycetes</taxon>
        <taxon>Mycobacteriales</taxon>
        <taxon>Nocardiaceae</taxon>
        <taxon>Williamsia</taxon>
    </lineage>
</organism>
<evidence type="ECO:0000313" key="4">
    <source>
        <dbReference type="Proteomes" id="UP001206895"/>
    </source>
</evidence>
<comment type="caution">
    <text evidence="3">The sequence shown here is derived from an EMBL/GenBank/DDBJ whole genome shotgun (WGS) entry which is preliminary data.</text>
</comment>
<sequence>MSALTTPTWHDVRVLGMRSASQKRSPSRNRGLRVVLATLIAALCTLALSSCMDRSPYVGDRLWGDLVVAEKSTGQGQSSKGPQIEVPQSMAGSVVAEEYDENGMVGTRVTYTALPVGQFNQLGDLLLEAYPNSAVSLQLTTKRSGDVVRFRGNADLASLTPGQDLLELTVQFAGGISATNGTQSSDDTVTWKPEAGKVSDLTAEATYADPGTAAFGDWTWVLAGLTLAVVLVVGGIAYLARDTSPRPGAPARRS</sequence>
<keyword evidence="1" id="KW-0472">Membrane</keyword>
<proteinExistence type="predicted"/>
<evidence type="ECO:0000256" key="1">
    <source>
        <dbReference type="SAM" id="Phobius"/>
    </source>
</evidence>
<keyword evidence="4" id="KW-1185">Reference proteome</keyword>
<dbReference type="Pfam" id="PF21946">
    <property type="entry name" value="LppM"/>
    <property type="match status" value="1"/>
</dbReference>
<gene>
    <name evidence="3" type="ORF">LX13_002802</name>
</gene>
<keyword evidence="1" id="KW-0812">Transmembrane</keyword>
<evidence type="ECO:0000259" key="2">
    <source>
        <dbReference type="Pfam" id="PF21946"/>
    </source>
</evidence>
<feature type="transmembrane region" description="Helical" evidence="1">
    <location>
        <begin position="218"/>
        <end position="240"/>
    </location>
</feature>
<accession>A0ABT1HFL5</accession>
<keyword evidence="1" id="KW-1133">Transmembrane helix</keyword>